<accession>A0A6G0TA45</accession>
<dbReference type="Pfam" id="PF05225">
    <property type="entry name" value="HTH_psq"/>
    <property type="match status" value="1"/>
</dbReference>
<dbReference type="Gene3D" id="1.10.10.60">
    <property type="entry name" value="Homeodomain-like"/>
    <property type="match status" value="1"/>
</dbReference>
<organism evidence="4 5">
    <name type="scientific">Aphis glycines</name>
    <name type="common">Soybean aphid</name>
    <dbReference type="NCBI Taxonomy" id="307491"/>
    <lineage>
        <taxon>Eukaryota</taxon>
        <taxon>Metazoa</taxon>
        <taxon>Ecdysozoa</taxon>
        <taxon>Arthropoda</taxon>
        <taxon>Hexapoda</taxon>
        <taxon>Insecta</taxon>
        <taxon>Pterygota</taxon>
        <taxon>Neoptera</taxon>
        <taxon>Paraneoptera</taxon>
        <taxon>Hemiptera</taxon>
        <taxon>Sternorrhyncha</taxon>
        <taxon>Aphidomorpha</taxon>
        <taxon>Aphidoidea</taxon>
        <taxon>Aphididae</taxon>
        <taxon>Aphidini</taxon>
        <taxon>Aphis</taxon>
        <taxon>Aphis</taxon>
    </lineage>
</organism>
<dbReference type="Proteomes" id="UP000475862">
    <property type="component" value="Unassembled WGS sequence"/>
</dbReference>
<name>A0A6G0TA45_APHGL</name>
<sequence length="297" mass="33930">MLLFMVEVTLNSTSKKVPITVLNISDKMPKKTSKFDNINAAIKAIQDDGMSQKSAAKNFGVARSTLQFKLKNPNKQNISCGPSTFLTTNKEETLKGFPRRREDLQDSVKKILDGQERPNPFKNNLPGIDWYKAFLRRHPILSIRTSEHVINASSNVSEYDIKKWFNDIHSYLTEENLVDILNDGRRVFNGDETGFSLCPKTKCVLGPKESKDIYEVAKGNDKENITVMFSFNAVGQMCHPMVIFKYKRVPQNILDSIPPDWGVGRSDTGWMKSEIFYEYINLCTLIYLFVIIGTYFE</sequence>
<dbReference type="OrthoDB" id="6605189at2759"/>
<comment type="caution">
    <text evidence="4">The sequence shown here is derived from an EMBL/GenBank/DDBJ whole genome shotgun (WGS) entry which is preliminary data.</text>
</comment>
<keyword evidence="2" id="KW-0472">Membrane</keyword>
<comment type="subcellular location">
    <subcellularLocation>
        <location evidence="1">Nucleus</location>
    </subcellularLocation>
</comment>
<evidence type="ECO:0000256" key="1">
    <source>
        <dbReference type="ARBA" id="ARBA00004123"/>
    </source>
</evidence>
<evidence type="ECO:0000313" key="5">
    <source>
        <dbReference type="Proteomes" id="UP000475862"/>
    </source>
</evidence>
<dbReference type="InterPro" id="IPR009057">
    <property type="entry name" value="Homeodomain-like_sf"/>
</dbReference>
<dbReference type="AlphaFoldDB" id="A0A6G0TA45"/>
<dbReference type="InterPro" id="IPR007889">
    <property type="entry name" value="HTH_Psq"/>
</dbReference>
<dbReference type="PANTHER" id="PTHR19303:SF74">
    <property type="entry name" value="POGO TRANSPOSABLE ELEMENT WITH KRAB DOMAIN"/>
    <property type="match status" value="1"/>
</dbReference>
<feature type="transmembrane region" description="Helical" evidence="2">
    <location>
        <begin position="275"/>
        <end position="296"/>
    </location>
</feature>
<proteinExistence type="predicted"/>
<dbReference type="EMBL" id="VYZN01000048">
    <property type="protein sequence ID" value="KAE9528887.1"/>
    <property type="molecule type" value="Genomic_DNA"/>
</dbReference>
<evidence type="ECO:0000313" key="4">
    <source>
        <dbReference type="EMBL" id="KAE9528887.1"/>
    </source>
</evidence>
<evidence type="ECO:0000259" key="3">
    <source>
        <dbReference type="Pfam" id="PF05225"/>
    </source>
</evidence>
<protein>
    <recommendedName>
        <fullName evidence="3">HTH psq-type domain-containing protein</fullName>
    </recommendedName>
</protein>
<dbReference type="GO" id="GO:0005634">
    <property type="term" value="C:nucleus"/>
    <property type="evidence" value="ECO:0007669"/>
    <property type="project" value="UniProtKB-SubCell"/>
</dbReference>
<dbReference type="InterPro" id="IPR050863">
    <property type="entry name" value="CenT-Element_Derived"/>
</dbReference>
<dbReference type="GO" id="GO:0003677">
    <property type="term" value="F:DNA binding"/>
    <property type="evidence" value="ECO:0007669"/>
    <property type="project" value="InterPro"/>
</dbReference>
<dbReference type="SUPFAM" id="SSF46689">
    <property type="entry name" value="Homeodomain-like"/>
    <property type="match status" value="1"/>
</dbReference>
<keyword evidence="5" id="KW-1185">Reference proteome</keyword>
<keyword evidence="2" id="KW-1133">Transmembrane helix</keyword>
<reference evidence="4 5" key="1">
    <citation type="submission" date="2019-08" db="EMBL/GenBank/DDBJ databases">
        <title>The genome of the soybean aphid Biotype 1, its phylome, world population structure and adaptation to the North American continent.</title>
        <authorList>
            <person name="Giordano R."/>
            <person name="Donthu R.K."/>
            <person name="Hernandez A.G."/>
            <person name="Wright C.L."/>
            <person name="Zimin A.V."/>
        </authorList>
    </citation>
    <scope>NUCLEOTIDE SEQUENCE [LARGE SCALE GENOMIC DNA]</scope>
    <source>
        <tissue evidence="4">Whole aphids</tissue>
    </source>
</reference>
<evidence type="ECO:0000256" key="2">
    <source>
        <dbReference type="SAM" id="Phobius"/>
    </source>
</evidence>
<gene>
    <name evidence="4" type="ORF">AGLY_012462</name>
</gene>
<feature type="domain" description="HTH psq-type" evidence="3">
    <location>
        <begin position="36"/>
        <end position="72"/>
    </location>
</feature>
<keyword evidence="2" id="KW-0812">Transmembrane</keyword>
<dbReference type="PANTHER" id="PTHR19303">
    <property type="entry name" value="TRANSPOSON"/>
    <property type="match status" value="1"/>
</dbReference>